<organism evidence="7">
    <name type="scientific">hydrothermal vent metagenome</name>
    <dbReference type="NCBI Taxonomy" id="652676"/>
    <lineage>
        <taxon>unclassified sequences</taxon>
        <taxon>metagenomes</taxon>
        <taxon>ecological metagenomes</taxon>
    </lineage>
</organism>
<keyword evidence="3" id="KW-0645">Protease</keyword>
<comment type="similarity">
    <text evidence="1">Belongs to the peptidase A31 family.</text>
</comment>
<evidence type="ECO:0000313" key="7">
    <source>
        <dbReference type="EMBL" id="VAX18547.1"/>
    </source>
</evidence>
<evidence type="ECO:0000256" key="6">
    <source>
        <dbReference type="ARBA" id="ARBA00022801"/>
    </source>
</evidence>
<evidence type="ECO:0000256" key="2">
    <source>
        <dbReference type="ARBA" id="ARBA00022596"/>
    </source>
</evidence>
<proteinExistence type="inferred from homology"/>
<dbReference type="PANTHER" id="PTHR30302:SF1">
    <property type="entry name" value="HYDROGENASE 2 MATURATION PROTEASE"/>
    <property type="match status" value="1"/>
</dbReference>
<dbReference type="GO" id="GO:0046872">
    <property type="term" value="F:metal ion binding"/>
    <property type="evidence" value="ECO:0007669"/>
    <property type="project" value="UniProtKB-KW"/>
</dbReference>
<dbReference type="InterPro" id="IPR023430">
    <property type="entry name" value="Pept_HybD-like_dom_sf"/>
</dbReference>
<gene>
    <name evidence="7" type="ORF">MNBD_NITROSPINAE01-1180</name>
</gene>
<dbReference type="SUPFAM" id="SSF53163">
    <property type="entry name" value="HybD-like"/>
    <property type="match status" value="1"/>
</dbReference>
<dbReference type="GO" id="GO:0016485">
    <property type="term" value="P:protein processing"/>
    <property type="evidence" value="ECO:0007669"/>
    <property type="project" value="InterPro"/>
</dbReference>
<keyword evidence="4" id="KW-0479">Metal-binding</keyword>
<dbReference type="CDD" id="cd06062">
    <property type="entry name" value="H2MP_MemB-H2up"/>
    <property type="match status" value="1"/>
</dbReference>
<dbReference type="Gene3D" id="3.40.50.1450">
    <property type="entry name" value="HybD-like"/>
    <property type="match status" value="1"/>
</dbReference>
<dbReference type="InterPro" id="IPR000671">
    <property type="entry name" value="Peptidase_A31"/>
</dbReference>
<name>A0A3B1CP84_9ZZZZ</name>
<dbReference type="GO" id="GO:0008047">
    <property type="term" value="F:enzyme activator activity"/>
    <property type="evidence" value="ECO:0007669"/>
    <property type="project" value="InterPro"/>
</dbReference>
<dbReference type="PRINTS" id="PR00446">
    <property type="entry name" value="HYDRGNUPTAKE"/>
</dbReference>
<keyword evidence="2" id="KW-0533">Nickel</keyword>
<dbReference type="NCBIfam" id="TIGR00072">
    <property type="entry name" value="hydrog_prot"/>
    <property type="match status" value="1"/>
</dbReference>
<keyword evidence="5" id="KW-0064">Aspartyl protease</keyword>
<dbReference type="InterPro" id="IPR004419">
    <property type="entry name" value="Pept_A31_hyd_express"/>
</dbReference>
<evidence type="ECO:0000256" key="4">
    <source>
        <dbReference type="ARBA" id="ARBA00022723"/>
    </source>
</evidence>
<dbReference type="FunFam" id="3.40.50.1450:FF:000002">
    <property type="entry name" value="Hydrogenase 1 maturation protease"/>
    <property type="match status" value="1"/>
</dbReference>
<evidence type="ECO:0000256" key="1">
    <source>
        <dbReference type="ARBA" id="ARBA00006814"/>
    </source>
</evidence>
<reference evidence="7" key="1">
    <citation type="submission" date="2018-06" db="EMBL/GenBank/DDBJ databases">
        <authorList>
            <person name="Zhirakovskaya E."/>
        </authorList>
    </citation>
    <scope>NUCLEOTIDE SEQUENCE</scope>
</reference>
<dbReference type="AlphaFoldDB" id="A0A3B1CP84"/>
<evidence type="ECO:0000256" key="3">
    <source>
        <dbReference type="ARBA" id="ARBA00022670"/>
    </source>
</evidence>
<accession>A0A3B1CP84</accession>
<feature type="non-terminal residue" evidence="7">
    <location>
        <position position="189"/>
    </location>
</feature>
<dbReference type="GO" id="GO:0004190">
    <property type="term" value="F:aspartic-type endopeptidase activity"/>
    <property type="evidence" value="ECO:0007669"/>
    <property type="project" value="UniProtKB-KW"/>
</dbReference>
<dbReference type="Pfam" id="PF01750">
    <property type="entry name" value="HycI"/>
    <property type="match status" value="1"/>
</dbReference>
<dbReference type="PANTHER" id="PTHR30302">
    <property type="entry name" value="HYDROGENASE 1 MATURATION PROTEASE"/>
    <property type="match status" value="1"/>
</dbReference>
<keyword evidence="6" id="KW-0378">Hydrolase</keyword>
<dbReference type="NCBIfam" id="TIGR00140">
    <property type="entry name" value="hupD"/>
    <property type="match status" value="1"/>
</dbReference>
<protein>
    <recommendedName>
        <fullName evidence="8">Hydrogenase maturation protease</fullName>
    </recommendedName>
</protein>
<evidence type="ECO:0000256" key="5">
    <source>
        <dbReference type="ARBA" id="ARBA00022750"/>
    </source>
</evidence>
<sequence length="189" mass="20583">MNDTAKIIVIGIGNVLLSDEGVGVRVVERIKTGYDFPANVEVYDGGATGMMGLLPLIEDADHLIVIDAVNGAGKPGSLYRFTMDDFKLTMPKKMSAHDIGLVECLAMTEITGRSPESVVILGIKPEDIKTFSMTLSSTIEAKLDALEKMVMGELRSLGVKPVHLHRSGSSRFTLENRRVYAEDSLDRLD</sequence>
<evidence type="ECO:0008006" key="8">
    <source>
        <dbReference type="Google" id="ProtNLM"/>
    </source>
</evidence>
<dbReference type="EMBL" id="UOGC01000073">
    <property type="protein sequence ID" value="VAX18547.1"/>
    <property type="molecule type" value="Genomic_DNA"/>
</dbReference>